<keyword evidence="11" id="KW-1185">Reference proteome</keyword>
<feature type="compositionally biased region" description="Basic residues" evidence="8">
    <location>
        <begin position="749"/>
        <end position="766"/>
    </location>
</feature>
<dbReference type="PROSITE" id="PS01175">
    <property type="entry name" value="RIBONUCLEASE_II"/>
    <property type="match status" value="1"/>
</dbReference>
<evidence type="ECO:0000313" key="11">
    <source>
        <dbReference type="Proteomes" id="UP000007460"/>
    </source>
</evidence>
<evidence type="ECO:0000259" key="9">
    <source>
        <dbReference type="PROSITE" id="PS50126"/>
    </source>
</evidence>
<dbReference type="Pfam" id="PF00575">
    <property type="entry name" value="S1"/>
    <property type="match status" value="1"/>
</dbReference>
<evidence type="ECO:0000256" key="4">
    <source>
        <dbReference type="ARBA" id="ARBA00022801"/>
    </source>
</evidence>
<name>D5BRG4_PUNMI</name>
<keyword evidence="4 7" id="KW-0378">Hydrolase</keyword>
<keyword evidence="5 7" id="KW-0269">Exonuclease</keyword>
<dbReference type="HAMAP" id="MF_01895">
    <property type="entry name" value="RNase_R"/>
    <property type="match status" value="1"/>
</dbReference>
<evidence type="ECO:0000256" key="3">
    <source>
        <dbReference type="ARBA" id="ARBA00022722"/>
    </source>
</evidence>
<dbReference type="eggNOG" id="COG0557">
    <property type="taxonomic scope" value="Bacteria"/>
</dbReference>
<dbReference type="InterPro" id="IPR012340">
    <property type="entry name" value="NA-bd_OB-fold"/>
</dbReference>
<dbReference type="PANTHER" id="PTHR23355:SF9">
    <property type="entry name" value="DIS3-LIKE EXONUCLEASE 2"/>
    <property type="match status" value="1"/>
</dbReference>
<dbReference type="GO" id="GO:0008859">
    <property type="term" value="F:exoribonuclease II activity"/>
    <property type="evidence" value="ECO:0007669"/>
    <property type="project" value="UniProtKB-UniRule"/>
</dbReference>
<dbReference type="GO" id="GO:0006402">
    <property type="term" value="P:mRNA catabolic process"/>
    <property type="evidence" value="ECO:0007669"/>
    <property type="project" value="TreeGrafter"/>
</dbReference>
<comment type="similarity">
    <text evidence="7">Belongs to the RNR ribonuclease family. RNase R subfamily.</text>
</comment>
<comment type="function">
    <text evidence="7">3'-5' exoribonuclease that releases 5'-nucleoside monophosphates and is involved in maturation of structured RNAs.</text>
</comment>
<evidence type="ECO:0000256" key="8">
    <source>
        <dbReference type="SAM" id="MobiDB-lite"/>
    </source>
</evidence>
<dbReference type="EC" id="3.1.13.1" evidence="7"/>
<dbReference type="NCBIfam" id="TIGR02063">
    <property type="entry name" value="RNase_R"/>
    <property type="match status" value="1"/>
</dbReference>
<dbReference type="InterPro" id="IPR001900">
    <property type="entry name" value="RNase_II/R"/>
</dbReference>
<evidence type="ECO:0000256" key="1">
    <source>
        <dbReference type="ARBA" id="ARBA00001849"/>
    </source>
</evidence>
<keyword evidence="3 7" id="KW-0540">Nuclease</keyword>
<dbReference type="Gene3D" id="2.40.50.140">
    <property type="entry name" value="Nucleic acid-binding proteins"/>
    <property type="match status" value="1"/>
</dbReference>
<dbReference type="InterPro" id="IPR050180">
    <property type="entry name" value="RNR_Ribonuclease"/>
</dbReference>
<dbReference type="PROSITE" id="PS50126">
    <property type="entry name" value="S1"/>
    <property type="match status" value="1"/>
</dbReference>
<dbReference type="OrthoDB" id="9764149at2"/>
<dbReference type="SMART" id="SM00955">
    <property type="entry name" value="RNB"/>
    <property type="match status" value="1"/>
</dbReference>
<dbReference type="InterPro" id="IPR003029">
    <property type="entry name" value="S1_domain"/>
</dbReference>
<dbReference type="Pfam" id="PF00773">
    <property type="entry name" value="RNB"/>
    <property type="match status" value="1"/>
</dbReference>
<keyword evidence="2 7" id="KW-0963">Cytoplasm</keyword>
<dbReference type="Proteomes" id="UP000007460">
    <property type="component" value="Chromosome"/>
</dbReference>
<dbReference type="PANTHER" id="PTHR23355">
    <property type="entry name" value="RIBONUCLEASE"/>
    <property type="match status" value="1"/>
</dbReference>
<dbReference type="InterPro" id="IPR022966">
    <property type="entry name" value="RNase_II/R_CS"/>
</dbReference>
<proteinExistence type="inferred from homology"/>
<evidence type="ECO:0000256" key="2">
    <source>
        <dbReference type="ARBA" id="ARBA00022490"/>
    </source>
</evidence>
<evidence type="ECO:0000256" key="5">
    <source>
        <dbReference type="ARBA" id="ARBA00022839"/>
    </source>
</evidence>
<feature type="region of interest" description="Disordered" evidence="8">
    <location>
        <begin position="728"/>
        <end position="766"/>
    </location>
</feature>
<dbReference type="RefSeq" id="WP_013045490.1">
    <property type="nucleotide sequence ID" value="NC_014010.1"/>
</dbReference>
<comment type="catalytic activity">
    <reaction evidence="1 7">
        <text>Exonucleolytic cleavage in the 3'- to 5'-direction to yield nucleoside 5'-phosphates.</text>
        <dbReference type="EC" id="3.1.13.1"/>
    </reaction>
</comment>
<evidence type="ECO:0000256" key="6">
    <source>
        <dbReference type="ARBA" id="ARBA00022884"/>
    </source>
</evidence>
<feature type="domain" description="S1 motif" evidence="9">
    <location>
        <begin position="640"/>
        <end position="721"/>
    </location>
</feature>
<reference evidence="10 11" key="1">
    <citation type="journal article" date="2010" name="J. Bacteriol.">
        <title>Complete genome sequence of "Candidatus Puniceispirillum marinum" IMCC1322, a representative of the SAR116 clade in the Alphaproteobacteria.</title>
        <authorList>
            <person name="Oh H.M."/>
            <person name="Kwon K.K."/>
            <person name="Kang I."/>
            <person name="Kang S.G."/>
            <person name="Lee J.H."/>
            <person name="Kim S.J."/>
            <person name="Cho J.C."/>
        </authorList>
    </citation>
    <scope>NUCLEOTIDE SEQUENCE [LARGE SCALE GENOMIC DNA]</scope>
    <source>
        <strain evidence="10 11">IMCC1322</strain>
    </source>
</reference>
<dbReference type="AlphaFoldDB" id="D5BRG4"/>
<dbReference type="EMBL" id="CP001751">
    <property type="protein sequence ID" value="ADE38861.1"/>
    <property type="molecule type" value="Genomic_DNA"/>
</dbReference>
<accession>D5BRG4</accession>
<dbReference type="GO" id="GO:0003723">
    <property type="term" value="F:RNA binding"/>
    <property type="evidence" value="ECO:0007669"/>
    <property type="project" value="UniProtKB-UniRule"/>
</dbReference>
<gene>
    <name evidence="7" type="primary">rnr</name>
    <name evidence="10" type="ordered locus">SAR116_0618</name>
</gene>
<protein>
    <recommendedName>
        <fullName evidence="7">Ribonuclease R</fullName>
        <shortName evidence="7">RNase R</shortName>
        <ecNumber evidence="7">3.1.13.1</ecNumber>
    </recommendedName>
</protein>
<dbReference type="eggNOG" id="COG1974">
    <property type="taxonomic scope" value="Bacteria"/>
</dbReference>
<dbReference type="InterPro" id="IPR011805">
    <property type="entry name" value="RNase_R"/>
</dbReference>
<sequence>MADQDNSDDKTITGLPTQQAITDYVNSCATPPTQREIARAFNIGQDYRAPLRRLLRSLSEQGILARRDGRRIATPDQLPEVTVLELVSFDDNGDGMARVAGENSDDEADAPEIRVILSRKAGRAPSVGQTILARLARVGPNLYEARIIKVLERQQKRLFGEVIASNKGFKLMPAERGKRDAINLQTSSSAPCVAGDLVEAELLPSKGYLAKTARIIRNLGSSSNTGAFSALAIAEFNIRHHFPDAVISEANALKTPPAKGRLDLRDTALVTIDGADAKDFDDAVFAEPTDTGGWRLLIAIADVSHYVRQGSALDKEARTRGNSVYLPDLVVPMLPEAISNDLCSLRPHEDRAAMVAEIFIDNEGQRISHSIQRALIKSHARLTYDTVQAVFDGTLDEADADVPHGTLHALFGAWHALNIDRTAREPLALDLQERRVEFDDSNNAVGIALRKQSESQRLIEDFMIAANVAAADTLIAAKRPCVFRVHDAPDPKKADSLHKLADAIGGKFTRGQVLQPHHFNKLLAHVKDTTDELMVNEAVLRSQSKAVYDINNIGHFGLSLRNYAHFTSPIRRYADLLVHRALVDHAAKGKKAPVDGLLDMPLEIMGEICTHISETEANAAGAERRSIDRFAAAFFESRINETMDAVIVAITGFGAFLRLDDGKADGFLPLKNLPDDYYDLDASGQWLEGRHTGWTFGIGTELGVQIAEVNAVSGGILLRWVSGGLSGDRPNRNSRMAHKKGENRSSAKAAKRSSHRKNKSSRRKSR</sequence>
<dbReference type="KEGG" id="apb:SAR116_0618"/>
<comment type="subcellular location">
    <subcellularLocation>
        <location evidence="7">Cytoplasm</location>
    </subcellularLocation>
</comment>
<dbReference type="SMART" id="SM00316">
    <property type="entry name" value="S1"/>
    <property type="match status" value="1"/>
</dbReference>
<dbReference type="NCBIfam" id="TIGR00358">
    <property type="entry name" value="3_prime_RNase"/>
    <property type="match status" value="1"/>
</dbReference>
<dbReference type="HOGENOM" id="CLU_002333_7_1_5"/>
<dbReference type="GO" id="GO:0005829">
    <property type="term" value="C:cytosol"/>
    <property type="evidence" value="ECO:0007669"/>
    <property type="project" value="TreeGrafter"/>
</dbReference>
<organism evidence="10 11">
    <name type="scientific">Puniceispirillum marinum (strain IMCC1322)</name>
    <dbReference type="NCBI Taxonomy" id="488538"/>
    <lineage>
        <taxon>Bacteria</taxon>
        <taxon>Pseudomonadati</taxon>
        <taxon>Pseudomonadota</taxon>
        <taxon>Alphaproteobacteria</taxon>
        <taxon>Candidatus Puniceispirillales</taxon>
        <taxon>Candidatus Puniceispirillaceae</taxon>
        <taxon>Candidatus Puniceispirillum</taxon>
    </lineage>
</organism>
<dbReference type="InterPro" id="IPR004476">
    <property type="entry name" value="RNase_II/RNase_R"/>
</dbReference>
<evidence type="ECO:0000256" key="7">
    <source>
        <dbReference type="HAMAP-Rule" id="MF_01895"/>
    </source>
</evidence>
<evidence type="ECO:0000313" key="10">
    <source>
        <dbReference type="EMBL" id="ADE38861.1"/>
    </source>
</evidence>
<keyword evidence="6 7" id="KW-0694">RNA-binding</keyword>
<dbReference type="STRING" id="488538.SAR116_0618"/>
<dbReference type="SUPFAM" id="SSF50249">
    <property type="entry name" value="Nucleic acid-binding proteins"/>
    <property type="match status" value="2"/>
</dbReference>